<dbReference type="GO" id="GO:0004424">
    <property type="term" value="F:imidazoleglycerol-phosphate dehydratase activity"/>
    <property type="evidence" value="ECO:0007669"/>
    <property type="project" value="UniProtKB-UniRule"/>
</dbReference>
<keyword evidence="2 5" id="KW-0028">Amino-acid biosynthesis</keyword>
<evidence type="ECO:0000256" key="5">
    <source>
        <dbReference type="HAMAP-Rule" id="MF_00076"/>
    </source>
</evidence>
<evidence type="ECO:0000256" key="2">
    <source>
        <dbReference type="ARBA" id="ARBA00022605"/>
    </source>
</evidence>
<evidence type="ECO:0000256" key="6">
    <source>
        <dbReference type="RuleBase" id="RU000599"/>
    </source>
</evidence>
<keyword evidence="5" id="KW-0963">Cytoplasm</keyword>
<dbReference type="GO" id="GO:0000105">
    <property type="term" value="P:L-histidine biosynthetic process"/>
    <property type="evidence" value="ECO:0007669"/>
    <property type="project" value="UniProtKB-UniRule"/>
</dbReference>
<organism evidence="7 8">
    <name type="scientific">Candidatus Aquitaenariimonas noxiae</name>
    <dbReference type="NCBI Taxonomy" id="1974741"/>
    <lineage>
        <taxon>Bacteria</taxon>
        <taxon>Pseudomonadati</taxon>
        <taxon>Candidatus Omnitrophota</taxon>
        <taxon>Candidatus Aquitaenariimonas</taxon>
    </lineage>
</organism>
<gene>
    <name evidence="5" type="primary">hisB</name>
    <name evidence="7" type="ORF">COS99_00790</name>
</gene>
<proteinExistence type="inferred from homology"/>
<reference evidence="7 8" key="1">
    <citation type="submission" date="2017-09" db="EMBL/GenBank/DDBJ databases">
        <title>Depth-based differentiation of microbial function through sediment-hosted aquifers and enrichment of novel symbionts in the deep terrestrial subsurface.</title>
        <authorList>
            <person name="Probst A.J."/>
            <person name="Ladd B."/>
            <person name="Jarett J.K."/>
            <person name="Geller-Mcgrath D.E."/>
            <person name="Sieber C.M."/>
            <person name="Emerson J.B."/>
            <person name="Anantharaman K."/>
            <person name="Thomas B.C."/>
            <person name="Malmstrom R."/>
            <person name="Stieglmeier M."/>
            <person name="Klingl A."/>
            <person name="Woyke T."/>
            <person name="Ryan C.M."/>
            <person name="Banfield J.F."/>
        </authorList>
    </citation>
    <scope>NUCLEOTIDE SEQUENCE [LARGE SCALE GENOMIC DNA]</scope>
    <source>
        <strain evidence="7">CG07_land_8_20_14_0_80_42_15</strain>
    </source>
</reference>
<evidence type="ECO:0000313" key="7">
    <source>
        <dbReference type="EMBL" id="PIU42307.1"/>
    </source>
</evidence>
<dbReference type="UniPathway" id="UPA00031">
    <property type="reaction ID" value="UER00011"/>
</dbReference>
<dbReference type="PROSITE" id="PS00954">
    <property type="entry name" value="IGP_DEHYDRATASE_1"/>
    <property type="match status" value="1"/>
</dbReference>
<keyword evidence="4 5" id="KW-0456">Lyase</keyword>
<evidence type="ECO:0000256" key="1">
    <source>
        <dbReference type="ARBA" id="ARBA00005047"/>
    </source>
</evidence>
<dbReference type="PANTHER" id="PTHR23133">
    <property type="entry name" value="IMIDAZOLEGLYCEROL-PHOSPHATE DEHYDRATASE HIS7"/>
    <property type="match status" value="1"/>
</dbReference>
<evidence type="ECO:0000313" key="8">
    <source>
        <dbReference type="Proteomes" id="UP000230052"/>
    </source>
</evidence>
<dbReference type="InterPro" id="IPR020565">
    <property type="entry name" value="ImidazoleglycerP_deHydtase_CS"/>
</dbReference>
<dbReference type="FunFam" id="3.30.230.40:FF:000003">
    <property type="entry name" value="Imidazoleglycerol-phosphate dehydratase HisB"/>
    <property type="match status" value="1"/>
</dbReference>
<dbReference type="EMBL" id="PEWV01000010">
    <property type="protein sequence ID" value="PIU42307.1"/>
    <property type="molecule type" value="Genomic_DNA"/>
</dbReference>
<evidence type="ECO:0000256" key="3">
    <source>
        <dbReference type="ARBA" id="ARBA00023102"/>
    </source>
</evidence>
<comment type="similarity">
    <text evidence="5 6">Belongs to the imidazoleglycerol-phosphate dehydratase family.</text>
</comment>
<dbReference type="Pfam" id="PF00475">
    <property type="entry name" value="IGPD"/>
    <property type="match status" value="1"/>
</dbReference>
<dbReference type="EC" id="4.2.1.19" evidence="5 6"/>
<evidence type="ECO:0000256" key="4">
    <source>
        <dbReference type="ARBA" id="ARBA00023239"/>
    </source>
</evidence>
<dbReference type="NCBIfam" id="NF002114">
    <property type="entry name" value="PRK00951.2-4"/>
    <property type="match status" value="1"/>
</dbReference>
<dbReference type="Gene3D" id="3.30.230.40">
    <property type="entry name" value="Imidazole glycerol phosphate dehydratase, domain 1"/>
    <property type="match status" value="2"/>
</dbReference>
<comment type="pathway">
    <text evidence="1 5 6">Amino-acid biosynthesis; L-histidine biosynthesis; L-histidine from 5-phospho-alpha-D-ribose 1-diphosphate: step 6/9.</text>
</comment>
<dbReference type="NCBIfam" id="NF002111">
    <property type="entry name" value="PRK00951.2-1"/>
    <property type="match status" value="1"/>
</dbReference>
<comment type="subcellular location">
    <subcellularLocation>
        <location evidence="5 6">Cytoplasm</location>
    </subcellularLocation>
</comment>
<protein>
    <recommendedName>
        <fullName evidence="5 6">Imidazoleglycerol-phosphate dehydratase</fullName>
        <shortName evidence="5">IGPD</shortName>
        <ecNumber evidence="5 6">4.2.1.19</ecNumber>
    </recommendedName>
</protein>
<dbReference type="InterPro" id="IPR038494">
    <property type="entry name" value="IGPD_sf"/>
</dbReference>
<sequence length="195" mass="21499">MKRTAQIKRKTTETDIALYLNIDGTGKSKVSTGIAFLDHMLTLFAKHGLFDLEIKAKGDLGVDIHHTNEDIGISLGEAFKKVLKDKKGIRRFGVGYVVMEEALVRVVLDLSGRYSLNFVEMVKLGETKGYNLRDMKHFLEAFAREAGVNLSIGIKSGSDTHHVLEALFKALGRALDEATTLDPRIKGVPSTKGKL</sequence>
<dbReference type="InterPro" id="IPR000807">
    <property type="entry name" value="ImidazoleglycerolP_deHydtase"/>
</dbReference>
<keyword evidence="3 5" id="KW-0368">Histidine biosynthesis</keyword>
<dbReference type="HAMAP" id="MF_00076">
    <property type="entry name" value="HisB"/>
    <property type="match status" value="1"/>
</dbReference>
<dbReference type="SUPFAM" id="SSF54211">
    <property type="entry name" value="Ribosomal protein S5 domain 2-like"/>
    <property type="match status" value="2"/>
</dbReference>
<dbReference type="InterPro" id="IPR020568">
    <property type="entry name" value="Ribosomal_Su5_D2-typ_SF"/>
</dbReference>
<dbReference type="PANTHER" id="PTHR23133:SF2">
    <property type="entry name" value="IMIDAZOLEGLYCEROL-PHOSPHATE DEHYDRATASE"/>
    <property type="match status" value="1"/>
</dbReference>
<dbReference type="GO" id="GO:0005737">
    <property type="term" value="C:cytoplasm"/>
    <property type="evidence" value="ECO:0007669"/>
    <property type="project" value="UniProtKB-SubCell"/>
</dbReference>
<accession>A0A2J0L705</accession>
<comment type="caution">
    <text evidence="7">The sequence shown here is derived from an EMBL/GenBank/DDBJ whole genome shotgun (WGS) entry which is preliminary data.</text>
</comment>
<dbReference type="PROSITE" id="PS00955">
    <property type="entry name" value="IGP_DEHYDRATASE_2"/>
    <property type="match status" value="1"/>
</dbReference>
<dbReference type="AlphaFoldDB" id="A0A2J0L705"/>
<dbReference type="Proteomes" id="UP000230052">
    <property type="component" value="Unassembled WGS sequence"/>
</dbReference>
<name>A0A2J0L705_9BACT</name>
<dbReference type="CDD" id="cd07914">
    <property type="entry name" value="IGPD"/>
    <property type="match status" value="1"/>
</dbReference>
<comment type="catalytic activity">
    <reaction evidence="5 6">
        <text>D-erythro-1-(imidazol-4-yl)glycerol 3-phosphate = 3-(imidazol-4-yl)-2-oxopropyl phosphate + H2O</text>
        <dbReference type="Rhea" id="RHEA:11040"/>
        <dbReference type="ChEBI" id="CHEBI:15377"/>
        <dbReference type="ChEBI" id="CHEBI:57766"/>
        <dbReference type="ChEBI" id="CHEBI:58278"/>
        <dbReference type="EC" id="4.2.1.19"/>
    </reaction>
</comment>